<keyword evidence="12" id="KW-0564">Palmitate</keyword>
<evidence type="ECO:0000259" key="15">
    <source>
        <dbReference type="Pfam" id="PF02563"/>
    </source>
</evidence>
<evidence type="ECO:0000256" key="7">
    <source>
        <dbReference type="ARBA" id="ARBA00022729"/>
    </source>
</evidence>
<dbReference type="GO" id="GO:0009279">
    <property type="term" value="C:cell outer membrane"/>
    <property type="evidence" value="ECO:0007669"/>
    <property type="project" value="UniProtKB-SubCell"/>
</dbReference>
<feature type="domain" description="Polysaccharide export protein N-terminal" evidence="15">
    <location>
        <begin position="121"/>
        <end position="206"/>
    </location>
</feature>
<evidence type="ECO:0000256" key="2">
    <source>
        <dbReference type="ARBA" id="ARBA00009450"/>
    </source>
</evidence>
<dbReference type="PANTHER" id="PTHR33619">
    <property type="entry name" value="POLYSACCHARIDE EXPORT PROTEIN GFCE-RELATED"/>
    <property type="match status" value="1"/>
</dbReference>
<comment type="subcellular location">
    <subcellularLocation>
        <location evidence="1">Cell outer membrane</location>
        <topology evidence="1">Multi-pass membrane protein</topology>
    </subcellularLocation>
</comment>
<evidence type="ECO:0000256" key="14">
    <source>
        <dbReference type="ARBA" id="ARBA00023288"/>
    </source>
</evidence>
<evidence type="ECO:0000256" key="11">
    <source>
        <dbReference type="ARBA" id="ARBA00023136"/>
    </source>
</evidence>
<dbReference type="Pfam" id="PF22461">
    <property type="entry name" value="SLBB_2"/>
    <property type="match status" value="2"/>
</dbReference>
<evidence type="ECO:0000256" key="10">
    <source>
        <dbReference type="ARBA" id="ARBA00023114"/>
    </source>
</evidence>
<feature type="domain" description="SLBB" evidence="17">
    <location>
        <begin position="212"/>
        <end position="290"/>
    </location>
</feature>
<keyword evidence="7" id="KW-0732">Signal</keyword>
<proteinExistence type="inferred from homology"/>
<evidence type="ECO:0000256" key="4">
    <source>
        <dbReference type="ARBA" id="ARBA00022452"/>
    </source>
</evidence>
<dbReference type="InterPro" id="IPR040716">
    <property type="entry name" value="Wza_C"/>
</dbReference>
<dbReference type="GO" id="GO:0006811">
    <property type="term" value="P:monoatomic ion transport"/>
    <property type="evidence" value="ECO:0007669"/>
    <property type="project" value="UniProtKB-KW"/>
</dbReference>
<evidence type="ECO:0000256" key="12">
    <source>
        <dbReference type="ARBA" id="ARBA00023139"/>
    </source>
</evidence>
<dbReference type="RefSeq" id="WP_141354688.1">
    <property type="nucleotide sequence ID" value="NZ_BJNV01000084.1"/>
</dbReference>
<dbReference type="InterPro" id="IPR049712">
    <property type="entry name" value="Poly_export"/>
</dbReference>
<keyword evidence="9" id="KW-0406">Ion transport</keyword>
<feature type="domain" description="SLBB" evidence="17">
    <location>
        <begin position="297"/>
        <end position="378"/>
    </location>
</feature>
<evidence type="ECO:0000256" key="1">
    <source>
        <dbReference type="ARBA" id="ARBA00004571"/>
    </source>
</evidence>
<evidence type="ECO:0000256" key="6">
    <source>
        <dbReference type="ARBA" id="ARBA00022692"/>
    </source>
</evidence>
<evidence type="ECO:0000259" key="16">
    <source>
        <dbReference type="Pfam" id="PF18412"/>
    </source>
</evidence>
<evidence type="ECO:0000313" key="18">
    <source>
        <dbReference type="EMBL" id="GEC97403.1"/>
    </source>
</evidence>
<keyword evidence="3" id="KW-0813">Transport</keyword>
<dbReference type="Pfam" id="PF02563">
    <property type="entry name" value="Poly_export"/>
    <property type="match status" value="1"/>
</dbReference>
<dbReference type="Gene3D" id="3.10.560.10">
    <property type="entry name" value="Outer membrane lipoprotein wza domain like"/>
    <property type="match status" value="2"/>
</dbReference>
<evidence type="ECO:0000259" key="17">
    <source>
        <dbReference type="Pfam" id="PF22461"/>
    </source>
</evidence>
<keyword evidence="5" id="KW-0762">Sugar transport</keyword>
<evidence type="ECO:0000256" key="8">
    <source>
        <dbReference type="ARBA" id="ARBA00023047"/>
    </source>
</evidence>
<accession>A0A4Y4D1E1</accession>
<dbReference type="AlphaFoldDB" id="A0A4Y4D1E1"/>
<feature type="domain" description="Outer-membrane lipoprotein Wza C-terminal" evidence="16">
    <location>
        <begin position="383"/>
        <end position="405"/>
    </location>
</feature>
<dbReference type="PANTHER" id="PTHR33619:SF3">
    <property type="entry name" value="POLYSACCHARIDE EXPORT PROTEIN GFCE-RELATED"/>
    <property type="match status" value="1"/>
</dbReference>
<name>A0A4Y4D1E1_ZOORA</name>
<dbReference type="GO" id="GO:0015159">
    <property type="term" value="F:polysaccharide transmembrane transporter activity"/>
    <property type="evidence" value="ECO:0007669"/>
    <property type="project" value="InterPro"/>
</dbReference>
<dbReference type="Gene3D" id="3.30.1950.10">
    <property type="entry name" value="wza like domain"/>
    <property type="match status" value="1"/>
</dbReference>
<keyword evidence="19" id="KW-1185">Reference proteome</keyword>
<dbReference type="Pfam" id="PF18412">
    <property type="entry name" value="Wza_C"/>
    <property type="match status" value="1"/>
</dbReference>
<evidence type="ECO:0000256" key="13">
    <source>
        <dbReference type="ARBA" id="ARBA00023237"/>
    </source>
</evidence>
<organism evidence="18 19">
    <name type="scientific">Zoogloea ramigera</name>
    <dbReference type="NCBI Taxonomy" id="350"/>
    <lineage>
        <taxon>Bacteria</taxon>
        <taxon>Pseudomonadati</taxon>
        <taxon>Pseudomonadota</taxon>
        <taxon>Betaproteobacteria</taxon>
        <taxon>Rhodocyclales</taxon>
        <taxon>Zoogloeaceae</taxon>
        <taxon>Zoogloea</taxon>
    </lineage>
</organism>
<comment type="similarity">
    <text evidence="2">Belongs to the BexD/CtrA/VexA family.</text>
</comment>
<keyword evidence="4" id="KW-1134">Transmembrane beta strand</keyword>
<dbReference type="Proteomes" id="UP000318422">
    <property type="component" value="Unassembled WGS sequence"/>
</dbReference>
<evidence type="ECO:0000313" key="19">
    <source>
        <dbReference type="Proteomes" id="UP000318422"/>
    </source>
</evidence>
<evidence type="ECO:0000256" key="9">
    <source>
        <dbReference type="ARBA" id="ARBA00023065"/>
    </source>
</evidence>
<keyword evidence="14" id="KW-0449">Lipoprotein</keyword>
<keyword evidence="11" id="KW-0472">Membrane</keyword>
<evidence type="ECO:0000256" key="3">
    <source>
        <dbReference type="ARBA" id="ARBA00022448"/>
    </source>
</evidence>
<reference evidence="18 19" key="1">
    <citation type="submission" date="2019-06" db="EMBL/GenBank/DDBJ databases">
        <title>Whole genome shotgun sequence of Zoogloea ramigera NBRC 15342.</title>
        <authorList>
            <person name="Hosoyama A."/>
            <person name="Uohara A."/>
            <person name="Ohji S."/>
            <person name="Ichikawa N."/>
        </authorList>
    </citation>
    <scope>NUCLEOTIDE SEQUENCE [LARGE SCALE GENOMIC DNA]</scope>
    <source>
        <strain evidence="18 19">NBRC 15342</strain>
    </source>
</reference>
<dbReference type="EMBL" id="BJNV01000084">
    <property type="protein sequence ID" value="GEC97403.1"/>
    <property type="molecule type" value="Genomic_DNA"/>
</dbReference>
<dbReference type="NCBIfam" id="NF011658">
    <property type="entry name" value="PRK15078.1"/>
    <property type="match status" value="1"/>
</dbReference>
<evidence type="ECO:0000256" key="5">
    <source>
        <dbReference type="ARBA" id="ARBA00022597"/>
    </source>
</evidence>
<keyword evidence="8" id="KW-0625">Polysaccharide transport</keyword>
<keyword evidence="6" id="KW-0812">Transmembrane</keyword>
<gene>
    <name evidence="18" type="ORF">ZRA01_34760</name>
</gene>
<sequence length="416" mass="44878">MKLELHGAATAPSVKPTALAPRAAGRNAVFRQGILIGLCAALGACASIVPGDRAYSLRDEQSAVKLPVKAGDAAEPVPANVAIKPITAELIIEQLKAAAPQKPTATDANLRATNGKANTVQAAPDYKIGPGDVLTIIVWDHPELTTPAGQYRSADQAGTVVNEDGTIYYPYVGTLSVAGKTTRQVRDILTKSLSKYIEKVQLDVRMAAFRSKRVYVVGEVNKPGLQEVTDIPMTVLEAVNRAGGFGPEADHSRVLLTRKGTTYRVDIQAMYEAGATEQNALLEPGDILNVQDRSFNKIFVLGEVQKPGSLVMTKKRSTLAEALADTGYIAQDRSNPKWIYVMRGDSDVPELFHLDGSSPDAMLLADRFTLKPRDIVYVDAADVVRWNRVISNVLPTAQTLFQVSGTRYPLFGGRQP</sequence>
<keyword evidence="13" id="KW-0998">Cell outer membrane</keyword>
<comment type="caution">
    <text evidence="18">The sequence shown here is derived from an EMBL/GenBank/DDBJ whole genome shotgun (WGS) entry which is preliminary data.</text>
</comment>
<dbReference type="OrthoDB" id="9815244at2"/>
<protein>
    <submittedName>
        <fullName evidence="18">Polysaccharide export protein Wza</fullName>
    </submittedName>
</protein>
<dbReference type="GO" id="GO:0015288">
    <property type="term" value="F:porin activity"/>
    <property type="evidence" value="ECO:0007669"/>
    <property type="project" value="UniProtKB-KW"/>
</dbReference>
<dbReference type="GO" id="GO:0046930">
    <property type="term" value="C:pore complex"/>
    <property type="evidence" value="ECO:0007669"/>
    <property type="project" value="UniProtKB-KW"/>
</dbReference>
<dbReference type="InterPro" id="IPR054765">
    <property type="entry name" value="SLBB_dom"/>
</dbReference>
<keyword evidence="10" id="KW-0626">Porin</keyword>
<dbReference type="InterPro" id="IPR003715">
    <property type="entry name" value="Poly_export_N"/>
</dbReference>